<protein>
    <submittedName>
        <fullName evidence="2">Uncharacterized protein</fullName>
    </submittedName>
</protein>
<name>A0ABU6RKT1_9FABA</name>
<feature type="compositionally biased region" description="Acidic residues" evidence="1">
    <location>
        <begin position="115"/>
        <end position="137"/>
    </location>
</feature>
<keyword evidence="3" id="KW-1185">Reference proteome</keyword>
<evidence type="ECO:0000313" key="2">
    <source>
        <dbReference type="EMBL" id="MED6124637.1"/>
    </source>
</evidence>
<accession>A0ABU6RKT1</accession>
<comment type="caution">
    <text evidence="2">The sequence shown here is derived from an EMBL/GenBank/DDBJ whole genome shotgun (WGS) entry which is preliminary data.</text>
</comment>
<reference evidence="2 3" key="1">
    <citation type="journal article" date="2023" name="Plants (Basel)">
        <title>Bridging the Gap: Combining Genomics and Transcriptomics Approaches to Understand Stylosanthes scabra, an Orphan Legume from the Brazilian Caatinga.</title>
        <authorList>
            <person name="Ferreira-Neto J.R.C."/>
            <person name="da Silva M.D."/>
            <person name="Binneck E."/>
            <person name="de Melo N.F."/>
            <person name="da Silva R.H."/>
            <person name="de Melo A.L.T.M."/>
            <person name="Pandolfi V."/>
            <person name="Bustamante F.O."/>
            <person name="Brasileiro-Vidal A.C."/>
            <person name="Benko-Iseppon A.M."/>
        </authorList>
    </citation>
    <scope>NUCLEOTIDE SEQUENCE [LARGE SCALE GENOMIC DNA]</scope>
    <source>
        <tissue evidence="2">Leaves</tissue>
    </source>
</reference>
<dbReference type="Proteomes" id="UP001341840">
    <property type="component" value="Unassembled WGS sequence"/>
</dbReference>
<evidence type="ECO:0000256" key="1">
    <source>
        <dbReference type="SAM" id="MobiDB-lite"/>
    </source>
</evidence>
<dbReference type="EMBL" id="JASCZI010030751">
    <property type="protein sequence ID" value="MED6124637.1"/>
    <property type="molecule type" value="Genomic_DNA"/>
</dbReference>
<sequence>MGDLDFTIDIYHGGKFHDVGDGLQYLGGSVLNDLHFEIDEWSLQEIVSLRALMSDGDAMKMGRLLVSQPIKHCSVYVVDGCKEGNGVEITSNNEDYIPSKEDYIGSGDGLVEVEVEGESAPSSEEDMFDDSVDDGEHEDYFGFDVEDDNEGATSNAFGGFNGPLNGQHNEQGDGGEAGGGDVSGVDADSDGGNSGDEISDGYETGEINSYEGDSDDMVKKKRYPKYNEAEMKDKAIKNGLHHLNFH</sequence>
<feature type="compositionally biased region" description="Gly residues" evidence="1">
    <location>
        <begin position="172"/>
        <end position="182"/>
    </location>
</feature>
<gene>
    <name evidence="2" type="ORF">PIB30_060822</name>
</gene>
<feature type="region of interest" description="Disordered" evidence="1">
    <location>
        <begin position="115"/>
        <end position="221"/>
    </location>
</feature>
<proteinExistence type="predicted"/>
<organism evidence="2 3">
    <name type="scientific">Stylosanthes scabra</name>
    <dbReference type="NCBI Taxonomy" id="79078"/>
    <lineage>
        <taxon>Eukaryota</taxon>
        <taxon>Viridiplantae</taxon>
        <taxon>Streptophyta</taxon>
        <taxon>Embryophyta</taxon>
        <taxon>Tracheophyta</taxon>
        <taxon>Spermatophyta</taxon>
        <taxon>Magnoliopsida</taxon>
        <taxon>eudicotyledons</taxon>
        <taxon>Gunneridae</taxon>
        <taxon>Pentapetalae</taxon>
        <taxon>rosids</taxon>
        <taxon>fabids</taxon>
        <taxon>Fabales</taxon>
        <taxon>Fabaceae</taxon>
        <taxon>Papilionoideae</taxon>
        <taxon>50 kb inversion clade</taxon>
        <taxon>dalbergioids sensu lato</taxon>
        <taxon>Dalbergieae</taxon>
        <taxon>Pterocarpus clade</taxon>
        <taxon>Stylosanthes</taxon>
    </lineage>
</organism>
<evidence type="ECO:0000313" key="3">
    <source>
        <dbReference type="Proteomes" id="UP001341840"/>
    </source>
</evidence>